<dbReference type="AlphaFoldDB" id="A0A368F515"/>
<keyword evidence="2" id="KW-1185">Reference proteome</keyword>
<evidence type="ECO:0000313" key="1">
    <source>
        <dbReference type="EMBL" id="RCN26080.1"/>
    </source>
</evidence>
<sequence>MFIQHHGLSTEEVKHLEELMRVLYGTPPPITYDGHVRQLEKCVLDVYNRKRYFFCGACNGRLNQWKDQCEKRDCPLYRVRIKRIKSVERIEVHVLNVIPQISDVLIEYATSIIEFHRHIHQNAVSFLLQNQPKSFSGCLSPHQFFPVSCLFSIKSLS</sequence>
<protein>
    <submittedName>
        <fullName evidence="1">Uncharacterized protein</fullName>
    </submittedName>
</protein>
<reference evidence="1 2" key="1">
    <citation type="submission" date="2014-10" db="EMBL/GenBank/DDBJ databases">
        <title>Draft genome of the hookworm Ancylostoma caninum.</title>
        <authorList>
            <person name="Mitreva M."/>
        </authorList>
    </citation>
    <scope>NUCLEOTIDE SEQUENCE [LARGE SCALE GENOMIC DNA]</scope>
    <source>
        <strain evidence="1 2">Baltimore</strain>
    </source>
</reference>
<comment type="caution">
    <text evidence="1">The sequence shown here is derived from an EMBL/GenBank/DDBJ whole genome shotgun (WGS) entry which is preliminary data.</text>
</comment>
<proteinExistence type="predicted"/>
<dbReference type="Proteomes" id="UP000252519">
    <property type="component" value="Unassembled WGS sequence"/>
</dbReference>
<accession>A0A368F515</accession>
<gene>
    <name evidence="1" type="ORF">ANCCAN_28199</name>
</gene>
<name>A0A368F515_ANCCA</name>
<evidence type="ECO:0000313" key="2">
    <source>
        <dbReference type="Proteomes" id="UP000252519"/>
    </source>
</evidence>
<dbReference type="OrthoDB" id="5874215at2759"/>
<organism evidence="1 2">
    <name type="scientific">Ancylostoma caninum</name>
    <name type="common">Dog hookworm</name>
    <dbReference type="NCBI Taxonomy" id="29170"/>
    <lineage>
        <taxon>Eukaryota</taxon>
        <taxon>Metazoa</taxon>
        <taxon>Ecdysozoa</taxon>
        <taxon>Nematoda</taxon>
        <taxon>Chromadorea</taxon>
        <taxon>Rhabditida</taxon>
        <taxon>Rhabditina</taxon>
        <taxon>Rhabditomorpha</taxon>
        <taxon>Strongyloidea</taxon>
        <taxon>Ancylostomatidae</taxon>
        <taxon>Ancylostomatinae</taxon>
        <taxon>Ancylostoma</taxon>
    </lineage>
</organism>
<dbReference type="EMBL" id="JOJR01009394">
    <property type="protein sequence ID" value="RCN26080.1"/>
    <property type="molecule type" value="Genomic_DNA"/>
</dbReference>